<protein>
    <submittedName>
        <fullName evidence="1">Uncharacterized protein</fullName>
    </submittedName>
</protein>
<comment type="caution">
    <text evidence="1">The sequence shown here is derived from an EMBL/GenBank/DDBJ whole genome shotgun (WGS) entry which is preliminary data.</text>
</comment>
<accession>A0ACB9L8E7</accession>
<evidence type="ECO:0000313" key="1">
    <source>
        <dbReference type="EMBL" id="KAI4305838.1"/>
    </source>
</evidence>
<evidence type="ECO:0000313" key="2">
    <source>
        <dbReference type="Proteomes" id="UP000828941"/>
    </source>
</evidence>
<organism evidence="1 2">
    <name type="scientific">Bauhinia variegata</name>
    <name type="common">Purple orchid tree</name>
    <name type="synonym">Phanera variegata</name>
    <dbReference type="NCBI Taxonomy" id="167791"/>
    <lineage>
        <taxon>Eukaryota</taxon>
        <taxon>Viridiplantae</taxon>
        <taxon>Streptophyta</taxon>
        <taxon>Embryophyta</taxon>
        <taxon>Tracheophyta</taxon>
        <taxon>Spermatophyta</taxon>
        <taxon>Magnoliopsida</taxon>
        <taxon>eudicotyledons</taxon>
        <taxon>Gunneridae</taxon>
        <taxon>Pentapetalae</taxon>
        <taxon>rosids</taxon>
        <taxon>fabids</taxon>
        <taxon>Fabales</taxon>
        <taxon>Fabaceae</taxon>
        <taxon>Cercidoideae</taxon>
        <taxon>Cercideae</taxon>
        <taxon>Bauhiniinae</taxon>
        <taxon>Bauhinia</taxon>
    </lineage>
</organism>
<name>A0ACB9L8E7_BAUVA</name>
<gene>
    <name evidence="1" type="ORF">L6164_029180</name>
</gene>
<dbReference type="EMBL" id="CM039437">
    <property type="protein sequence ID" value="KAI4305838.1"/>
    <property type="molecule type" value="Genomic_DNA"/>
</dbReference>
<proteinExistence type="predicted"/>
<sequence length="136" mass="15153">MITDEMPTRALEAGGDVNDDAAFTNILIAFLSLLVFLGLVSIALLVAIWSYGSRGMPRKRSGQTQNNNGDSSGQLMSFSELRRSRVFKESFCSICRRDYLNNESVKVMPCGHVFHPRCVEAWLCSKRSCPNCRGLI</sequence>
<dbReference type="Proteomes" id="UP000828941">
    <property type="component" value="Chromosome 12"/>
</dbReference>
<keyword evidence="2" id="KW-1185">Reference proteome</keyword>
<reference evidence="1 2" key="1">
    <citation type="journal article" date="2022" name="DNA Res.">
        <title>Chromosomal-level genome assembly of the orchid tree Bauhinia variegata (Leguminosae; Cercidoideae) supports the allotetraploid origin hypothesis of Bauhinia.</title>
        <authorList>
            <person name="Zhong Y."/>
            <person name="Chen Y."/>
            <person name="Zheng D."/>
            <person name="Pang J."/>
            <person name="Liu Y."/>
            <person name="Luo S."/>
            <person name="Meng S."/>
            <person name="Qian L."/>
            <person name="Wei D."/>
            <person name="Dai S."/>
            <person name="Zhou R."/>
        </authorList>
    </citation>
    <scope>NUCLEOTIDE SEQUENCE [LARGE SCALE GENOMIC DNA]</scope>
    <source>
        <strain evidence="1">BV-YZ2020</strain>
    </source>
</reference>